<keyword evidence="2" id="KW-0808">Transferase</keyword>
<dbReference type="Pfam" id="PF00534">
    <property type="entry name" value="Glycos_transf_1"/>
    <property type="match status" value="1"/>
</dbReference>
<accession>A0A6I6ULJ4</accession>
<evidence type="ECO:0000259" key="1">
    <source>
        <dbReference type="Pfam" id="PF00534"/>
    </source>
</evidence>
<dbReference type="CDD" id="cd03811">
    <property type="entry name" value="GT4_GT28_WabH-like"/>
    <property type="match status" value="1"/>
</dbReference>
<sequence>MKKKILFMIGMMNVGGVEKSLLSLISTLPKEKYDITILMLEKKGEFLKEIPDWVRIEEAKWFEQIKPVILESPYQTINNYRLDKSYLKIVKFIFAYKISQKTDNRYYYYKQILKYIPSHTVMYDIAIAYQSPNDIIDFYIANKVLAKVKISWVHFDVSRFKMNKKLYEKLYESFNKIFVVSKEAESKLIERIPSVKNKSEVFYNILSKKLIGELAKREVEFDDNYTGLKVITVGRLAKEKGQDLAIKTLLKLREAGYEIRWYCIGEGNQRKELEKLIIKNQLGNDFILLGAVTNPYPFIARSDIYVQTSRHEGYCLTLAEARCLNKPIVTTNFIGAYEQIKEGENGYIVEANVEQLFEKIKFLIDNQQKRNLLEKNLNSTNIDTTKEVYKLFKQVNFS</sequence>
<dbReference type="KEGG" id="bvq:FHE72_01360"/>
<dbReference type="RefSeq" id="WP_159361000.1">
    <property type="nucleotide sequence ID" value="NZ_CP047394.1"/>
</dbReference>
<dbReference type="InterPro" id="IPR001296">
    <property type="entry name" value="Glyco_trans_1"/>
</dbReference>
<organism evidence="2 3">
    <name type="scientific">Rossellomorea vietnamensis</name>
    <dbReference type="NCBI Taxonomy" id="218284"/>
    <lineage>
        <taxon>Bacteria</taxon>
        <taxon>Bacillati</taxon>
        <taxon>Bacillota</taxon>
        <taxon>Bacilli</taxon>
        <taxon>Bacillales</taxon>
        <taxon>Bacillaceae</taxon>
        <taxon>Rossellomorea</taxon>
    </lineage>
</organism>
<dbReference type="SUPFAM" id="SSF53756">
    <property type="entry name" value="UDP-Glycosyltransferase/glycogen phosphorylase"/>
    <property type="match status" value="1"/>
</dbReference>
<gene>
    <name evidence="2" type="ORF">FHE72_01360</name>
</gene>
<feature type="domain" description="Glycosyl transferase family 1" evidence="1">
    <location>
        <begin position="228"/>
        <end position="376"/>
    </location>
</feature>
<evidence type="ECO:0000313" key="2">
    <source>
        <dbReference type="EMBL" id="QHE59841.1"/>
    </source>
</evidence>
<dbReference type="EMBL" id="CP047394">
    <property type="protein sequence ID" value="QHE59841.1"/>
    <property type="molecule type" value="Genomic_DNA"/>
</dbReference>
<dbReference type="Proteomes" id="UP000465062">
    <property type="component" value="Chromosome"/>
</dbReference>
<dbReference type="PANTHER" id="PTHR12526:SF630">
    <property type="entry name" value="GLYCOSYLTRANSFERASE"/>
    <property type="match status" value="1"/>
</dbReference>
<dbReference type="Gene3D" id="3.40.50.2000">
    <property type="entry name" value="Glycogen Phosphorylase B"/>
    <property type="match status" value="2"/>
</dbReference>
<dbReference type="GO" id="GO:0016757">
    <property type="term" value="F:glycosyltransferase activity"/>
    <property type="evidence" value="ECO:0007669"/>
    <property type="project" value="InterPro"/>
</dbReference>
<protein>
    <submittedName>
        <fullName evidence="2">Glycosyltransferase</fullName>
    </submittedName>
</protein>
<dbReference type="PANTHER" id="PTHR12526">
    <property type="entry name" value="GLYCOSYLTRANSFERASE"/>
    <property type="match status" value="1"/>
</dbReference>
<name>A0A6I6ULJ4_9BACI</name>
<proteinExistence type="predicted"/>
<dbReference type="AlphaFoldDB" id="A0A6I6ULJ4"/>
<evidence type="ECO:0000313" key="3">
    <source>
        <dbReference type="Proteomes" id="UP000465062"/>
    </source>
</evidence>
<reference evidence="2 3" key="1">
    <citation type="submission" date="2019-06" db="EMBL/GenBank/DDBJ databases">
        <title>An operon consisting of a P-type ATPase gene and a transcriptional regular gene given the different cadmium resistance in Bacillus vietamensis 151-6 and Bacillus marisflavi 151-25.</title>
        <authorList>
            <person name="Yu X."/>
        </authorList>
    </citation>
    <scope>NUCLEOTIDE SEQUENCE [LARGE SCALE GENOMIC DNA]</scope>
    <source>
        <strain evidence="2 3">151-6</strain>
    </source>
</reference>